<keyword evidence="4" id="KW-0560">Oxidoreductase</keyword>
<feature type="transmembrane region" description="Helical" evidence="7">
    <location>
        <begin position="154"/>
        <end position="177"/>
    </location>
</feature>
<evidence type="ECO:0000256" key="5">
    <source>
        <dbReference type="ARBA" id="ARBA00023098"/>
    </source>
</evidence>
<keyword evidence="5" id="KW-0443">Lipid metabolism</keyword>
<feature type="domain" description="Fatty acid hydroxylase" evidence="8">
    <location>
        <begin position="102"/>
        <end position="234"/>
    </location>
</feature>
<keyword evidence="3 7" id="KW-1133">Transmembrane helix</keyword>
<proteinExistence type="predicted"/>
<evidence type="ECO:0000256" key="1">
    <source>
        <dbReference type="ARBA" id="ARBA00004127"/>
    </source>
</evidence>
<dbReference type="PANTHER" id="PTHR21624:SF1">
    <property type="entry name" value="ALKYLGLYCEROL MONOOXYGENASE"/>
    <property type="match status" value="1"/>
</dbReference>
<dbReference type="Proteomes" id="UP000539538">
    <property type="component" value="Unassembled WGS sequence"/>
</dbReference>
<name>A0ABR6L7K8_9HYPH</name>
<dbReference type="InterPro" id="IPR051689">
    <property type="entry name" value="Sterol_desaturase/TMEM195"/>
</dbReference>
<dbReference type="InterPro" id="IPR006694">
    <property type="entry name" value="Fatty_acid_hydroxylase"/>
</dbReference>
<dbReference type="PANTHER" id="PTHR21624">
    <property type="entry name" value="STEROL DESATURASE-RELATED PROTEIN"/>
    <property type="match status" value="1"/>
</dbReference>
<evidence type="ECO:0000256" key="6">
    <source>
        <dbReference type="ARBA" id="ARBA00023136"/>
    </source>
</evidence>
<keyword evidence="6 7" id="KW-0472">Membrane</keyword>
<evidence type="ECO:0000259" key="8">
    <source>
        <dbReference type="Pfam" id="PF04116"/>
    </source>
</evidence>
<protein>
    <submittedName>
        <fullName evidence="9">Sterol desaturase/sphingolipid hydroxylase (Fatty acid hydroxylase superfamily)</fullName>
    </submittedName>
</protein>
<dbReference type="Pfam" id="PF04116">
    <property type="entry name" value="FA_hydroxylase"/>
    <property type="match status" value="1"/>
</dbReference>
<evidence type="ECO:0000256" key="4">
    <source>
        <dbReference type="ARBA" id="ARBA00023002"/>
    </source>
</evidence>
<sequence length="283" mass="32326">MPDLPFEHLANAAHDFWRAIYLPLPFFVLLALVVKRERFVGDILKAVPQAKINLLIHFIDVLLVAPILVALALFMKQAFETYDLALVPATMWEGLHPALVGLAAVFLGDFIGYWRHRIEHSALLWPSHAVHHSDTEMTWLAIFRFHPINRLTTVAIDFAFILSMGLPAYAILVNWLVRHYYGAFIHADLPWTYGPFGRIFVSPAMHRWHHSAEPIAYNTNFASVFSVFDWAFGTFRVPGACDTALGVPQPMGNGLIGQLTYPLRRSSYRHFVRRLTHWRSRSA</sequence>
<feature type="transmembrane region" description="Helical" evidence="7">
    <location>
        <begin position="95"/>
        <end position="114"/>
    </location>
</feature>
<dbReference type="EMBL" id="JACHOT010000008">
    <property type="protein sequence ID" value="MBB4652789.1"/>
    <property type="molecule type" value="Genomic_DNA"/>
</dbReference>
<gene>
    <name evidence="9" type="ORF">GGQ99_004570</name>
</gene>
<comment type="subcellular location">
    <subcellularLocation>
        <location evidence="1">Endomembrane system</location>
        <topology evidence="1">Multi-pass membrane protein</topology>
    </subcellularLocation>
</comment>
<feature type="transmembrane region" description="Helical" evidence="7">
    <location>
        <begin position="16"/>
        <end position="34"/>
    </location>
</feature>
<keyword evidence="10" id="KW-1185">Reference proteome</keyword>
<evidence type="ECO:0000256" key="2">
    <source>
        <dbReference type="ARBA" id="ARBA00022692"/>
    </source>
</evidence>
<dbReference type="RefSeq" id="WP_210307989.1">
    <property type="nucleotide sequence ID" value="NZ_BAAAVZ010000032.1"/>
</dbReference>
<evidence type="ECO:0000313" key="9">
    <source>
        <dbReference type="EMBL" id="MBB4652789.1"/>
    </source>
</evidence>
<accession>A0ABR6L7K8</accession>
<organism evidence="9 10">
    <name type="scientific">Aminobacter niigataensis</name>
    <dbReference type="NCBI Taxonomy" id="83265"/>
    <lineage>
        <taxon>Bacteria</taxon>
        <taxon>Pseudomonadati</taxon>
        <taxon>Pseudomonadota</taxon>
        <taxon>Alphaproteobacteria</taxon>
        <taxon>Hyphomicrobiales</taxon>
        <taxon>Phyllobacteriaceae</taxon>
        <taxon>Aminobacter</taxon>
    </lineage>
</organism>
<comment type="caution">
    <text evidence="9">The sequence shown here is derived from an EMBL/GenBank/DDBJ whole genome shotgun (WGS) entry which is preliminary data.</text>
</comment>
<evidence type="ECO:0000313" key="10">
    <source>
        <dbReference type="Proteomes" id="UP000539538"/>
    </source>
</evidence>
<feature type="transmembrane region" description="Helical" evidence="7">
    <location>
        <begin position="54"/>
        <end position="75"/>
    </location>
</feature>
<evidence type="ECO:0000256" key="7">
    <source>
        <dbReference type="SAM" id="Phobius"/>
    </source>
</evidence>
<reference evidence="9 10" key="1">
    <citation type="submission" date="2020-08" db="EMBL/GenBank/DDBJ databases">
        <title>Genomic Encyclopedia of Type Strains, Phase IV (KMG-IV): sequencing the most valuable type-strain genomes for metagenomic binning, comparative biology and taxonomic classification.</title>
        <authorList>
            <person name="Goeker M."/>
        </authorList>
    </citation>
    <scope>NUCLEOTIDE SEQUENCE [LARGE SCALE GENOMIC DNA]</scope>
    <source>
        <strain evidence="9 10">DSM 7050</strain>
    </source>
</reference>
<keyword evidence="2 7" id="KW-0812">Transmembrane</keyword>
<evidence type="ECO:0000256" key="3">
    <source>
        <dbReference type="ARBA" id="ARBA00022989"/>
    </source>
</evidence>